<feature type="region of interest" description="Disordered" evidence="6">
    <location>
        <begin position="1"/>
        <end position="24"/>
    </location>
</feature>
<feature type="transmembrane region" description="Helical" evidence="5">
    <location>
        <begin position="105"/>
        <end position="124"/>
    </location>
</feature>
<feature type="transmembrane region" description="Helical" evidence="5">
    <location>
        <begin position="263"/>
        <end position="284"/>
    </location>
</feature>
<organism evidence="7 8">
    <name type="scientific">Rhodovulum marinum</name>
    <dbReference type="NCBI Taxonomy" id="320662"/>
    <lineage>
        <taxon>Bacteria</taxon>
        <taxon>Pseudomonadati</taxon>
        <taxon>Pseudomonadota</taxon>
        <taxon>Alphaproteobacteria</taxon>
        <taxon>Rhodobacterales</taxon>
        <taxon>Paracoccaceae</taxon>
        <taxon>Rhodovulum</taxon>
    </lineage>
</organism>
<evidence type="ECO:0000256" key="2">
    <source>
        <dbReference type="ARBA" id="ARBA00022692"/>
    </source>
</evidence>
<keyword evidence="8" id="KW-1185">Reference proteome</keyword>
<keyword evidence="2 5" id="KW-0812">Transmembrane</keyword>
<protein>
    <recommendedName>
        <fullName evidence="5">Probable membrane transporter protein</fullName>
    </recommendedName>
</protein>
<evidence type="ECO:0000256" key="5">
    <source>
        <dbReference type="RuleBase" id="RU363041"/>
    </source>
</evidence>
<proteinExistence type="inferred from homology"/>
<dbReference type="AlphaFoldDB" id="A0A4R2Q3H5"/>
<feature type="transmembrane region" description="Helical" evidence="5">
    <location>
        <begin position="296"/>
        <end position="315"/>
    </location>
</feature>
<dbReference type="Pfam" id="PF01925">
    <property type="entry name" value="TauE"/>
    <property type="match status" value="1"/>
</dbReference>
<feature type="transmembrane region" description="Helical" evidence="5">
    <location>
        <begin position="239"/>
        <end position="257"/>
    </location>
</feature>
<dbReference type="GO" id="GO:0005886">
    <property type="term" value="C:plasma membrane"/>
    <property type="evidence" value="ECO:0007669"/>
    <property type="project" value="UniProtKB-SubCell"/>
</dbReference>
<feature type="transmembrane region" description="Helical" evidence="5">
    <location>
        <begin position="82"/>
        <end position="99"/>
    </location>
</feature>
<evidence type="ECO:0000256" key="6">
    <source>
        <dbReference type="SAM" id="MobiDB-lite"/>
    </source>
</evidence>
<name>A0A4R2Q3H5_9RHOB</name>
<sequence length="316" mass="31849">MAVARGCGPALQGQGTHPGRAGAPGEAGKGNGVDMLMFMACLGWGVFAGGVFSSIGAAGGILTSFGLITLFGVTEPNSVKPMTQIIVLTAVLIFVPRYLRRSALVWPLGLMLGGGGLVGAYLGSTLSTLYLSDMTAFRPLFGGLTLAIAAQITWTLYRGGNPAPVAGAPAGPVPGLAVTGTRFSGGALSFDYGDSRFRIPVWSPLLAGAGIAMAASIFGVGGGFLLVPYMVAVLGMPMHIIPATAAIAIGIALVMSIGNFVALGAQIDVGLLIPLAIGTVIGAMSGPQVNRALRNGILQAVMAVIVAAIGLYYLFA</sequence>
<evidence type="ECO:0000256" key="1">
    <source>
        <dbReference type="ARBA" id="ARBA00004141"/>
    </source>
</evidence>
<accession>A0A4R2Q3H5</accession>
<comment type="similarity">
    <text evidence="5">Belongs to the 4-toluene sulfonate uptake permease (TSUP) (TC 2.A.102) family.</text>
</comment>
<evidence type="ECO:0000313" key="8">
    <source>
        <dbReference type="Proteomes" id="UP000294835"/>
    </source>
</evidence>
<evidence type="ECO:0000256" key="4">
    <source>
        <dbReference type="ARBA" id="ARBA00023136"/>
    </source>
</evidence>
<gene>
    <name evidence="7" type="ORF">EV662_103302</name>
</gene>
<keyword evidence="4 5" id="KW-0472">Membrane</keyword>
<dbReference type="InterPro" id="IPR002781">
    <property type="entry name" value="TM_pro_TauE-like"/>
</dbReference>
<dbReference type="PANTHER" id="PTHR43701:SF2">
    <property type="entry name" value="MEMBRANE TRANSPORTER PROTEIN YJNA-RELATED"/>
    <property type="match status" value="1"/>
</dbReference>
<dbReference type="Proteomes" id="UP000294835">
    <property type="component" value="Unassembled WGS sequence"/>
</dbReference>
<comment type="caution">
    <text evidence="7">The sequence shown here is derived from an EMBL/GenBank/DDBJ whole genome shotgun (WGS) entry which is preliminary data.</text>
</comment>
<feature type="transmembrane region" description="Helical" evidence="5">
    <location>
        <begin position="136"/>
        <end position="157"/>
    </location>
</feature>
<feature type="transmembrane region" description="Helical" evidence="5">
    <location>
        <begin position="44"/>
        <end position="70"/>
    </location>
</feature>
<evidence type="ECO:0000256" key="3">
    <source>
        <dbReference type="ARBA" id="ARBA00022989"/>
    </source>
</evidence>
<keyword evidence="5" id="KW-1003">Cell membrane</keyword>
<feature type="transmembrane region" description="Helical" evidence="5">
    <location>
        <begin position="205"/>
        <end position="227"/>
    </location>
</feature>
<comment type="subcellular location">
    <subcellularLocation>
        <location evidence="5">Cell membrane</location>
        <topology evidence="5">Multi-pass membrane protein</topology>
    </subcellularLocation>
    <subcellularLocation>
        <location evidence="1">Membrane</location>
        <topology evidence="1">Multi-pass membrane protein</topology>
    </subcellularLocation>
</comment>
<dbReference type="PANTHER" id="PTHR43701">
    <property type="entry name" value="MEMBRANE TRANSPORTER PROTEIN MJ0441-RELATED"/>
    <property type="match status" value="1"/>
</dbReference>
<reference evidence="7 8" key="1">
    <citation type="submission" date="2019-03" db="EMBL/GenBank/DDBJ databases">
        <title>Genomic Encyclopedia of Type Strains, Phase IV (KMG-IV): sequencing the most valuable type-strain genomes for metagenomic binning, comparative biology and taxonomic classification.</title>
        <authorList>
            <person name="Goeker M."/>
        </authorList>
    </citation>
    <scope>NUCLEOTIDE SEQUENCE [LARGE SCALE GENOMIC DNA]</scope>
    <source>
        <strain evidence="7 8">DSM 18063</strain>
    </source>
</reference>
<evidence type="ECO:0000313" key="7">
    <source>
        <dbReference type="EMBL" id="TCP42394.1"/>
    </source>
</evidence>
<dbReference type="InterPro" id="IPR051598">
    <property type="entry name" value="TSUP/Inactive_protease-like"/>
</dbReference>
<keyword evidence="3 5" id="KW-1133">Transmembrane helix</keyword>
<dbReference type="EMBL" id="SLXP01000003">
    <property type="protein sequence ID" value="TCP42394.1"/>
    <property type="molecule type" value="Genomic_DNA"/>
</dbReference>